<accession>A0A4D4JCL8</accession>
<reference evidence="2" key="1">
    <citation type="submission" date="2019-04" db="EMBL/GenBank/DDBJ databases">
        <title>Draft genome sequence of Pseudonocardiaceae bacterium SL3-2-4.</title>
        <authorList>
            <person name="Ningsih F."/>
            <person name="Yokota A."/>
            <person name="Sakai Y."/>
            <person name="Nanatani K."/>
            <person name="Yabe S."/>
            <person name="Oetari A."/>
            <person name="Sjamsuridzal W."/>
        </authorList>
    </citation>
    <scope>NUCLEOTIDE SEQUENCE [LARGE SCALE GENOMIC DNA]</scope>
    <source>
        <strain evidence="2">SL3-2-4</strain>
    </source>
</reference>
<dbReference type="RefSeq" id="WP_137815209.1">
    <property type="nucleotide sequence ID" value="NZ_BJFL01000021.1"/>
</dbReference>
<proteinExistence type="predicted"/>
<sequence length="95" mass="10177">MHRLETGIEHGGDELWPPVAVAAEVVAEDRPSLAETFHTGSLAELQVQQFERLDAFVGCDGEAEGAALVAEHEAGRRGVQLGDVVVDQPLQQFDG</sequence>
<organism evidence="1 2">
    <name type="scientific">Gandjariella thermophila</name>
    <dbReference type="NCBI Taxonomy" id="1931992"/>
    <lineage>
        <taxon>Bacteria</taxon>
        <taxon>Bacillati</taxon>
        <taxon>Actinomycetota</taxon>
        <taxon>Actinomycetes</taxon>
        <taxon>Pseudonocardiales</taxon>
        <taxon>Pseudonocardiaceae</taxon>
        <taxon>Gandjariella</taxon>
    </lineage>
</organism>
<dbReference type="AlphaFoldDB" id="A0A4D4JCL8"/>
<gene>
    <name evidence="1" type="ORF">GTS_38190</name>
</gene>
<dbReference type="Proteomes" id="UP000298860">
    <property type="component" value="Unassembled WGS sequence"/>
</dbReference>
<comment type="caution">
    <text evidence="1">The sequence shown here is derived from an EMBL/GenBank/DDBJ whole genome shotgun (WGS) entry which is preliminary data.</text>
</comment>
<name>A0A4D4JCL8_9PSEU</name>
<evidence type="ECO:0000313" key="1">
    <source>
        <dbReference type="EMBL" id="GDY32186.1"/>
    </source>
</evidence>
<dbReference type="EMBL" id="BJFL01000021">
    <property type="protein sequence ID" value="GDY32186.1"/>
    <property type="molecule type" value="Genomic_DNA"/>
</dbReference>
<keyword evidence="2" id="KW-1185">Reference proteome</keyword>
<protein>
    <submittedName>
        <fullName evidence="1">Uncharacterized protein</fullName>
    </submittedName>
</protein>
<evidence type="ECO:0000313" key="2">
    <source>
        <dbReference type="Proteomes" id="UP000298860"/>
    </source>
</evidence>